<accession>A0A8H4QRQ5</accession>
<feature type="compositionally biased region" description="Polar residues" evidence="1">
    <location>
        <begin position="103"/>
        <end position="116"/>
    </location>
</feature>
<gene>
    <name evidence="2" type="ORF">D9613_011227</name>
</gene>
<comment type="caution">
    <text evidence="2">The sequence shown here is derived from an EMBL/GenBank/DDBJ whole genome shotgun (WGS) entry which is preliminary data.</text>
</comment>
<feature type="region of interest" description="Disordered" evidence="1">
    <location>
        <begin position="87"/>
        <end position="116"/>
    </location>
</feature>
<evidence type="ECO:0000313" key="3">
    <source>
        <dbReference type="Proteomes" id="UP000521872"/>
    </source>
</evidence>
<proteinExistence type="predicted"/>
<evidence type="ECO:0000256" key="1">
    <source>
        <dbReference type="SAM" id="MobiDB-lite"/>
    </source>
</evidence>
<dbReference type="EMBL" id="JAACJL010000032">
    <property type="protein sequence ID" value="KAF4616157.1"/>
    <property type="molecule type" value="Genomic_DNA"/>
</dbReference>
<name>A0A8H4QRQ5_9AGAR</name>
<keyword evidence="3" id="KW-1185">Reference proteome</keyword>
<protein>
    <submittedName>
        <fullName evidence="2">Uncharacterized protein</fullName>
    </submittedName>
</protein>
<organism evidence="2 3">
    <name type="scientific">Agrocybe pediades</name>
    <dbReference type="NCBI Taxonomy" id="84607"/>
    <lineage>
        <taxon>Eukaryota</taxon>
        <taxon>Fungi</taxon>
        <taxon>Dikarya</taxon>
        <taxon>Basidiomycota</taxon>
        <taxon>Agaricomycotina</taxon>
        <taxon>Agaricomycetes</taxon>
        <taxon>Agaricomycetidae</taxon>
        <taxon>Agaricales</taxon>
        <taxon>Agaricineae</taxon>
        <taxon>Strophariaceae</taxon>
        <taxon>Agrocybe</taxon>
    </lineage>
</organism>
<evidence type="ECO:0000313" key="2">
    <source>
        <dbReference type="EMBL" id="KAF4616157.1"/>
    </source>
</evidence>
<dbReference type="AlphaFoldDB" id="A0A8H4QRQ5"/>
<dbReference type="Proteomes" id="UP000521872">
    <property type="component" value="Unassembled WGS sequence"/>
</dbReference>
<reference evidence="2 3" key="1">
    <citation type="submission" date="2019-12" db="EMBL/GenBank/DDBJ databases">
        <authorList>
            <person name="Floudas D."/>
            <person name="Bentzer J."/>
            <person name="Ahren D."/>
            <person name="Johansson T."/>
            <person name="Persson P."/>
            <person name="Tunlid A."/>
        </authorList>
    </citation>
    <scope>NUCLEOTIDE SEQUENCE [LARGE SCALE GENOMIC DNA]</scope>
    <source>
        <strain evidence="2 3">CBS 102.39</strain>
    </source>
</reference>
<sequence length="460" mass="49690">MSNDYIYPYPTCCKEESTGTGPTRTLKSCCRQAPYDPKGRSRLGGSELDHALCFGVMARKWDAWRAAAPARFKAYQNRMNRPVRNHYHSHHAQQAPSVISHPQVKQSLPASQGSSVPLVTLSAQTQQSTSTSSMTARRMGQYLQSNASLVAPNMHRYPIAIKVSPTTPSVFSSSLSNMVDIQPPPNGKYTVPTAPLPQPSSIVRSSSTALATFPTSHEVFGTLQLPPLPSSPTSNASVPPLHRPSTSPSYTPIFCKWGRSPTPDTPSLSSCCTSSPSITLSSIKDIPTAPWDSGNAVEIGLSWGEDEYLASSSASVSVSSSSMIGDIPETASAVATYDQRPNHPSSSQERLGEILTFSSGQIQIQPTRSPCHKPAVEPAKAKNLESIQRTGTSAAVSSTQVTNAGTSNGNEGQPNQPFVVRFSPDFNFHTDHGKCNRDVLGTDYIRFYNGPKNRQQPRRK</sequence>
<feature type="region of interest" description="Disordered" evidence="1">
    <location>
        <begin position="392"/>
        <end position="416"/>
    </location>
</feature>